<dbReference type="Proteomes" id="UP001183414">
    <property type="component" value="Unassembled WGS sequence"/>
</dbReference>
<comment type="caution">
    <text evidence="1">The sequence shown here is derived from an EMBL/GenBank/DDBJ whole genome shotgun (WGS) entry which is preliminary data.</text>
</comment>
<gene>
    <name evidence="1" type="ORF">RM572_02220</name>
</gene>
<accession>A0ABU2NLF6</accession>
<keyword evidence="2" id="KW-1185">Reference proteome</keyword>
<organism evidence="1 2">
    <name type="scientific">Streptomyces hazeniae</name>
    <dbReference type="NCBI Taxonomy" id="3075538"/>
    <lineage>
        <taxon>Bacteria</taxon>
        <taxon>Bacillati</taxon>
        <taxon>Actinomycetota</taxon>
        <taxon>Actinomycetes</taxon>
        <taxon>Kitasatosporales</taxon>
        <taxon>Streptomycetaceae</taxon>
        <taxon>Streptomyces</taxon>
    </lineage>
</organism>
<evidence type="ECO:0000313" key="1">
    <source>
        <dbReference type="EMBL" id="MDT0377590.1"/>
    </source>
</evidence>
<reference evidence="2" key="1">
    <citation type="submission" date="2023-07" db="EMBL/GenBank/DDBJ databases">
        <title>30 novel species of actinomycetes from the DSMZ collection.</title>
        <authorList>
            <person name="Nouioui I."/>
        </authorList>
    </citation>
    <scope>NUCLEOTIDE SEQUENCE [LARGE SCALE GENOMIC DNA]</scope>
    <source>
        <strain evidence="2">DSM 42041</strain>
    </source>
</reference>
<dbReference type="EMBL" id="JAVREQ010000001">
    <property type="protein sequence ID" value="MDT0377590.1"/>
    <property type="molecule type" value="Genomic_DNA"/>
</dbReference>
<protein>
    <submittedName>
        <fullName evidence="1">Uncharacterized protein</fullName>
    </submittedName>
</protein>
<sequence>MTTPTPVPRTPWAALPRTAARQGLYALLLSWAGLTVAKQFRKTPKFLTRVDPINTAIPVTTFFAPNPGKTDIHLLKRDKLADGGVTAWQEYPLIERRSLRHMLWHPSRRVEKLLPDAVSELTQVALDEQRIEYLQLTIPYLSLLNFVTHSCEHPEGAREVQFLIVSSAGFEENEEPRTLFASDFHPLA</sequence>
<name>A0ABU2NLF6_9ACTN</name>
<dbReference type="RefSeq" id="WP_311671541.1">
    <property type="nucleotide sequence ID" value="NZ_JAVREQ010000001.1"/>
</dbReference>
<proteinExistence type="predicted"/>
<evidence type="ECO:0000313" key="2">
    <source>
        <dbReference type="Proteomes" id="UP001183414"/>
    </source>
</evidence>